<keyword evidence="1" id="KW-0547">Nucleotide-binding</keyword>
<keyword evidence="6" id="KW-1185">Reference proteome</keyword>
<gene>
    <name evidence="5" type="ORF">CYMTET_22978</name>
</gene>
<dbReference type="PANTHER" id="PTHR43788">
    <property type="entry name" value="DNA2/NAM7 HELICASE FAMILY MEMBER"/>
    <property type="match status" value="1"/>
</dbReference>
<proteinExistence type="predicted"/>
<evidence type="ECO:0008006" key="7">
    <source>
        <dbReference type="Google" id="ProtNLM"/>
    </source>
</evidence>
<protein>
    <recommendedName>
        <fullName evidence="7">ATP-dependent RecD-like DNA helicase</fullName>
    </recommendedName>
</protein>
<name>A0AAE0FYQ7_9CHLO</name>
<dbReference type="Gene3D" id="3.40.50.300">
    <property type="entry name" value="P-loop containing nucleotide triphosphate hydrolases"/>
    <property type="match status" value="2"/>
</dbReference>
<evidence type="ECO:0000313" key="6">
    <source>
        <dbReference type="Proteomes" id="UP001190700"/>
    </source>
</evidence>
<dbReference type="Proteomes" id="UP001190700">
    <property type="component" value="Unassembled WGS sequence"/>
</dbReference>
<sequence>VLMAAPTGRAAKRMTESTGRNATTIHRLLEALHVGYEFQRDAENPLDCQMLILDETSMLDVWLMSSVLDALPADSGLLLVGDKDQLPSVGPGQILGDIIGSGAIPVVELTEVFRQAKGSRIISNAHRVNSGMLPETAAKGDLDSDFFFWQVEDMDRVCDCVVELVCERIPNTFGHDPVNHIQVLCPRNGGSLGTRMLNHKLQHRLNPPSDSSSEVERAGYVFRTHDKVMVLVNDYDRQVYNGDFGWVANVNTEETNVVIEIDGRRHKYDFKELDEIALAYAITIHKSQGSEYPAVVLAMSMQAYTMLQRNLLYTGMTRGKELVVVVGEPRAVARAVKTQESIRRWTKLKDFLQEEGGVVTS</sequence>
<reference evidence="5 6" key="1">
    <citation type="journal article" date="2015" name="Genome Biol. Evol.">
        <title>Comparative Genomics of a Bacterivorous Green Alga Reveals Evolutionary Causalities and Consequences of Phago-Mixotrophic Mode of Nutrition.</title>
        <authorList>
            <person name="Burns J.A."/>
            <person name="Paasch A."/>
            <person name="Narechania A."/>
            <person name="Kim E."/>
        </authorList>
    </citation>
    <scope>NUCLEOTIDE SEQUENCE [LARGE SCALE GENOMIC DNA]</scope>
    <source>
        <strain evidence="5 6">PLY_AMNH</strain>
    </source>
</reference>
<evidence type="ECO:0000313" key="5">
    <source>
        <dbReference type="EMBL" id="KAK3268526.1"/>
    </source>
</evidence>
<dbReference type="InterPro" id="IPR041451">
    <property type="entry name" value="RecD2_SH13"/>
</dbReference>
<dbReference type="Pfam" id="PF13538">
    <property type="entry name" value="UvrD_C_2"/>
    <property type="match status" value="1"/>
</dbReference>
<feature type="non-terminal residue" evidence="5">
    <location>
        <position position="1"/>
    </location>
</feature>
<dbReference type="Gene3D" id="2.30.30.940">
    <property type="match status" value="1"/>
</dbReference>
<dbReference type="InterPro" id="IPR027785">
    <property type="entry name" value="UvrD-like_helicase_C"/>
</dbReference>
<dbReference type="InterPro" id="IPR027417">
    <property type="entry name" value="P-loop_NTPase"/>
</dbReference>
<dbReference type="AlphaFoldDB" id="A0AAE0FYQ7"/>
<dbReference type="CDD" id="cd17933">
    <property type="entry name" value="DEXSc_RecD-like"/>
    <property type="match status" value="1"/>
</dbReference>
<dbReference type="InterPro" id="IPR050534">
    <property type="entry name" value="Coronavir_polyprotein_1ab"/>
</dbReference>
<dbReference type="Pfam" id="PF13245">
    <property type="entry name" value="AAA_19"/>
    <property type="match status" value="1"/>
</dbReference>
<dbReference type="CDD" id="cd18809">
    <property type="entry name" value="SF1_C_RecD"/>
    <property type="match status" value="1"/>
</dbReference>
<dbReference type="Pfam" id="PF18335">
    <property type="entry name" value="SH3_13"/>
    <property type="match status" value="1"/>
</dbReference>
<evidence type="ECO:0000256" key="2">
    <source>
        <dbReference type="ARBA" id="ARBA00022840"/>
    </source>
</evidence>
<dbReference type="GO" id="GO:0017116">
    <property type="term" value="F:single-stranded DNA helicase activity"/>
    <property type="evidence" value="ECO:0007669"/>
    <property type="project" value="TreeGrafter"/>
</dbReference>
<keyword evidence="2" id="KW-0067">ATP-binding</keyword>
<evidence type="ECO:0000256" key="1">
    <source>
        <dbReference type="ARBA" id="ARBA00022741"/>
    </source>
</evidence>
<feature type="domain" description="UvrD-like helicase C-terminal" evidence="3">
    <location>
        <begin position="278"/>
        <end position="326"/>
    </location>
</feature>
<organism evidence="5 6">
    <name type="scientific">Cymbomonas tetramitiformis</name>
    <dbReference type="NCBI Taxonomy" id="36881"/>
    <lineage>
        <taxon>Eukaryota</taxon>
        <taxon>Viridiplantae</taxon>
        <taxon>Chlorophyta</taxon>
        <taxon>Pyramimonadophyceae</taxon>
        <taxon>Pyramimonadales</taxon>
        <taxon>Pyramimonadaceae</taxon>
        <taxon>Cymbomonas</taxon>
    </lineage>
</organism>
<evidence type="ECO:0000259" key="4">
    <source>
        <dbReference type="Pfam" id="PF18335"/>
    </source>
</evidence>
<dbReference type="GO" id="GO:0009338">
    <property type="term" value="C:exodeoxyribonuclease V complex"/>
    <property type="evidence" value="ECO:0007669"/>
    <property type="project" value="TreeGrafter"/>
</dbReference>
<dbReference type="GO" id="GO:0005524">
    <property type="term" value="F:ATP binding"/>
    <property type="evidence" value="ECO:0007669"/>
    <property type="project" value="UniProtKB-KW"/>
</dbReference>
<comment type="caution">
    <text evidence="5">The sequence shown here is derived from an EMBL/GenBank/DDBJ whole genome shotgun (WGS) entry which is preliminary data.</text>
</comment>
<accession>A0AAE0FYQ7</accession>
<evidence type="ECO:0000259" key="3">
    <source>
        <dbReference type="Pfam" id="PF13538"/>
    </source>
</evidence>
<dbReference type="PANTHER" id="PTHR43788:SF6">
    <property type="entry name" value="DNA HELICASE B"/>
    <property type="match status" value="1"/>
</dbReference>
<dbReference type="SUPFAM" id="SSF52540">
    <property type="entry name" value="P-loop containing nucleoside triphosphate hydrolases"/>
    <property type="match status" value="1"/>
</dbReference>
<feature type="domain" description="ATP-dependent RecD2 DNA helicase SH3" evidence="4">
    <location>
        <begin position="197"/>
        <end position="260"/>
    </location>
</feature>
<dbReference type="EMBL" id="LGRX02011781">
    <property type="protein sequence ID" value="KAK3268526.1"/>
    <property type="molecule type" value="Genomic_DNA"/>
</dbReference>
<dbReference type="GO" id="GO:0006310">
    <property type="term" value="P:DNA recombination"/>
    <property type="evidence" value="ECO:0007669"/>
    <property type="project" value="TreeGrafter"/>
</dbReference>